<feature type="chain" id="PRO_5034457429" description="Secreted protein" evidence="2">
    <location>
        <begin position="18"/>
        <end position="159"/>
    </location>
</feature>
<feature type="compositionally biased region" description="Low complexity" evidence="1">
    <location>
        <begin position="110"/>
        <end position="119"/>
    </location>
</feature>
<protein>
    <recommendedName>
        <fullName evidence="5">Secreted protein</fullName>
    </recommendedName>
</protein>
<keyword evidence="2" id="KW-0732">Signal</keyword>
<evidence type="ECO:0000256" key="2">
    <source>
        <dbReference type="SAM" id="SignalP"/>
    </source>
</evidence>
<name>A0A8H6HIJ6_9AGAR</name>
<evidence type="ECO:0008006" key="5">
    <source>
        <dbReference type="Google" id="ProtNLM"/>
    </source>
</evidence>
<dbReference type="EMBL" id="JACGCI010000081">
    <property type="protein sequence ID" value="KAF6747419.1"/>
    <property type="molecule type" value="Genomic_DNA"/>
</dbReference>
<evidence type="ECO:0000256" key="1">
    <source>
        <dbReference type="SAM" id="MobiDB-lite"/>
    </source>
</evidence>
<organism evidence="3 4">
    <name type="scientific">Ephemerocybe angulata</name>
    <dbReference type="NCBI Taxonomy" id="980116"/>
    <lineage>
        <taxon>Eukaryota</taxon>
        <taxon>Fungi</taxon>
        <taxon>Dikarya</taxon>
        <taxon>Basidiomycota</taxon>
        <taxon>Agaricomycotina</taxon>
        <taxon>Agaricomycetes</taxon>
        <taxon>Agaricomycetidae</taxon>
        <taxon>Agaricales</taxon>
        <taxon>Agaricineae</taxon>
        <taxon>Psathyrellaceae</taxon>
        <taxon>Ephemerocybe</taxon>
    </lineage>
</organism>
<dbReference type="AlphaFoldDB" id="A0A8H6HIJ6"/>
<evidence type="ECO:0000313" key="3">
    <source>
        <dbReference type="EMBL" id="KAF6747419.1"/>
    </source>
</evidence>
<proteinExistence type="predicted"/>
<comment type="caution">
    <text evidence="3">The sequence shown here is derived from an EMBL/GenBank/DDBJ whole genome shotgun (WGS) entry which is preliminary data.</text>
</comment>
<gene>
    <name evidence="3" type="ORF">DFP72DRAFT_1075293</name>
</gene>
<evidence type="ECO:0000313" key="4">
    <source>
        <dbReference type="Proteomes" id="UP000521943"/>
    </source>
</evidence>
<keyword evidence="4" id="KW-1185">Reference proteome</keyword>
<sequence>MLLQVLVLFIVALNALGVSVSWDPSRADSPYTEGSNPYTTVAPDPTTPDSSETTTPPVPDNYCPTYQCPTGCPIGWRPSVVSTWGGCDSYVCKEDPITFPEPYPEDDPDTTTSESYSTPIGGPHCKPCTRGSSPGNPWVLPGDRRAMLGDRWVPLGTPG</sequence>
<accession>A0A8H6HIJ6</accession>
<feature type="signal peptide" evidence="2">
    <location>
        <begin position="1"/>
        <end position="17"/>
    </location>
</feature>
<feature type="region of interest" description="Disordered" evidence="1">
    <location>
        <begin position="100"/>
        <end position="131"/>
    </location>
</feature>
<feature type="compositionally biased region" description="Low complexity" evidence="1">
    <location>
        <begin position="43"/>
        <end position="55"/>
    </location>
</feature>
<reference evidence="3 4" key="1">
    <citation type="submission" date="2020-07" db="EMBL/GenBank/DDBJ databases">
        <title>Comparative genomics of pyrophilous fungi reveals a link between fire events and developmental genes.</title>
        <authorList>
            <consortium name="DOE Joint Genome Institute"/>
            <person name="Steindorff A.S."/>
            <person name="Carver A."/>
            <person name="Calhoun S."/>
            <person name="Stillman K."/>
            <person name="Liu H."/>
            <person name="Lipzen A."/>
            <person name="Pangilinan J."/>
            <person name="Labutti K."/>
            <person name="Bruns T.D."/>
            <person name="Grigoriev I.V."/>
        </authorList>
    </citation>
    <scope>NUCLEOTIDE SEQUENCE [LARGE SCALE GENOMIC DNA]</scope>
    <source>
        <strain evidence="3 4">CBS 144469</strain>
    </source>
</reference>
<feature type="region of interest" description="Disordered" evidence="1">
    <location>
        <begin position="24"/>
        <end position="58"/>
    </location>
</feature>
<dbReference type="Proteomes" id="UP000521943">
    <property type="component" value="Unassembled WGS sequence"/>
</dbReference>